<evidence type="ECO:0000313" key="9">
    <source>
        <dbReference type="Proteomes" id="UP000887581"/>
    </source>
</evidence>
<evidence type="ECO:0000313" key="10">
    <source>
        <dbReference type="WBParaSite" id="sdigi.contig24.g1972.t1"/>
    </source>
</evidence>
<keyword evidence="5" id="KW-0833">Ubl conjugation pathway</keyword>
<dbReference type="InterPro" id="IPR045886">
    <property type="entry name" value="ThiF/MoeB/HesA"/>
</dbReference>
<sequence>MSKNLLEQLDALHAKLLTIGADLVGMKGNNTIDKNRTVKRPKIDVMSAEVNDSNPYSRLMALKKMGVVKNYDDIRKKTVVVVGVGGVGSVVAEMLTRCGIGKLILFDYDKVELANMNRLFYQPQHSGMSKVDAARNTLIAINPDVDFETYNMNITTVENYPVFVDRIRKGNLTGEKVDLILSCVDNFEARMAINTACNEEGQIWMESGVSENAISGHIQCIRPGLSACFACVPPLLVASNISESTLKREGQVVNKRKPEESEPVKEEKITHEDNDWGIEIIDESANCNNDHHNGPVEGLQFAYEPPVKENMESNEQISEVKDLSALMKELKSL</sequence>
<feature type="domain" description="THIF-type NAD/FAD binding fold" evidence="8">
    <location>
        <begin position="56"/>
        <end position="237"/>
    </location>
</feature>
<dbReference type="Proteomes" id="UP000887581">
    <property type="component" value="Unplaced"/>
</dbReference>
<dbReference type="GO" id="GO:0071566">
    <property type="term" value="F:UFM1 activating enzyme activity"/>
    <property type="evidence" value="ECO:0007669"/>
    <property type="project" value="TreeGrafter"/>
</dbReference>
<keyword evidence="9" id="KW-1185">Reference proteome</keyword>
<dbReference type="GO" id="GO:0046872">
    <property type="term" value="F:metal ion binding"/>
    <property type="evidence" value="ECO:0007669"/>
    <property type="project" value="UniProtKB-KW"/>
</dbReference>
<keyword evidence="3" id="KW-0479">Metal-binding</keyword>
<dbReference type="SUPFAM" id="SSF69572">
    <property type="entry name" value="Activating enzymes of the ubiquitin-like proteins"/>
    <property type="match status" value="1"/>
</dbReference>
<dbReference type="PANTHER" id="PTHR10953">
    <property type="entry name" value="UBIQUITIN-ACTIVATING ENZYME E1"/>
    <property type="match status" value="1"/>
</dbReference>
<dbReference type="Gene3D" id="3.40.50.720">
    <property type="entry name" value="NAD(P)-binding Rossmann-like Domain"/>
    <property type="match status" value="1"/>
</dbReference>
<dbReference type="GO" id="GO:0071569">
    <property type="term" value="P:protein ufmylation"/>
    <property type="evidence" value="ECO:0007669"/>
    <property type="project" value="TreeGrafter"/>
</dbReference>
<keyword evidence="6" id="KW-0862">Zinc</keyword>
<reference evidence="10" key="1">
    <citation type="submission" date="2022-11" db="UniProtKB">
        <authorList>
            <consortium name="WormBaseParasite"/>
        </authorList>
    </citation>
    <scope>IDENTIFICATION</scope>
</reference>
<keyword evidence="4" id="KW-0547">Nucleotide-binding</keyword>
<dbReference type="WBParaSite" id="sdigi.contig24.g1972.t1">
    <property type="protein sequence ID" value="sdigi.contig24.g1972.t1"/>
    <property type="gene ID" value="sdigi.contig24.g1972"/>
</dbReference>
<evidence type="ECO:0000256" key="7">
    <source>
        <dbReference type="ARBA" id="ARBA00022840"/>
    </source>
</evidence>
<evidence type="ECO:0000259" key="8">
    <source>
        <dbReference type="Pfam" id="PF00899"/>
    </source>
</evidence>
<dbReference type="GO" id="GO:0005524">
    <property type="term" value="F:ATP binding"/>
    <property type="evidence" value="ECO:0007669"/>
    <property type="project" value="UniProtKB-KW"/>
</dbReference>
<dbReference type="GO" id="GO:0005829">
    <property type="term" value="C:cytosol"/>
    <property type="evidence" value="ECO:0007669"/>
    <property type="project" value="TreeGrafter"/>
</dbReference>
<evidence type="ECO:0000256" key="3">
    <source>
        <dbReference type="ARBA" id="ARBA00022723"/>
    </source>
</evidence>
<dbReference type="InterPro" id="IPR035985">
    <property type="entry name" value="Ubiquitin-activating_enz"/>
</dbReference>
<evidence type="ECO:0000256" key="5">
    <source>
        <dbReference type="ARBA" id="ARBA00022786"/>
    </source>
</evidence>
<organism evidence="9 10">
    <name type="scientific">Setaria digitata</name>
    <dbReference type="NCBI Taxonomy" id="48799"/>
    <lineage>
        <taxon>Eukaryota</taxon>
        <taxon>Metazoa</taxon>
        <taxon>Ecdysozoa</taxon>
        <taxon>Nematoda</taxon>
        <taxon>Chromadorea</taxon>
        <taxon>Rhabditida</taxon>
        <taxon>Spirurina</taxon>
        <taxon>Spiruromorpha</taxon>
        <taxon>Filarioidea</taxon>
        <taxon>Setariidae</taxon>
        <taxon>Setaria</taxon>
    </lineage>
</organism>
<dbReference type="Pfam" id="PF00899">
    <property type="entry name" value="ThiF"/>
    <property type="match status" value="1"/>
</dbReference>
<protein>
    <recommendedName>
        <fullName evidence="2">Ubiquitin-like modifier-activating enzyme 5</fullName>
    </recommendedName>
</protein>
<dbReference type="PANTHER" id="PTHR10953:SF9">
    <property type="entry name" value="UBIQUITIN-LIKE MODIFIER-ACTIVATING ENZYME 5"/>
    <property type="match status" value="1"/>
</dbReference>
<proteinExistence type="inferred from homology"/>
<name>A0A915PQQ6_9BILA</name>
<dbReference type="InterPro" id="IPR000594">
    <property type="entry name" value="ThiF_NAD_FAD-bd"/>
</dbReference>
<evidence type="ECO:0000256" key="2">
    <source>
        <dbReference type="ARBA" id="ARBA00016279"/>
    </source>
</evidence>
<evidence type="ECO:0000256" key="1">
    <source>
        <dbReference type="ARBA" id="ARBA00005339"/>
    </source>
</evidence>
<keyword evidence="7" id="KW-0067">ATP-binding</keyword>
<comment type="similarity">
    <text evidence="1">Belongs to the ubiquitin-activating E1 family. UBA5 subfamily.</text>
</comment>
<evidence type="ECO:0000256" key="4">
    <source>
        <dbReference type="ARBA" id="ARBA00022741"/>
    </source>
</evidence>
<dbReference type="AlphaFoldDB" id="A0A915PQQ6"/>
<evidence type="ECO:0000256" key="6">
    <source>
        <dbReference type="ARBA" id="ARBA00022833"/>
    </source>
</evidence>
<accession>A0A915PQQ6</accession>